<dbReference type="InterPro" id="IPR012878">
    <property type="entry name" value="Beta-AFase-like_GH127_cat"/>
</dbReference>
<evidence type="ECO:0000313" key="4">
    <source>
        <dbReference type="EMBL" id="OBX37684.1"/>
    </source>
</evidence>
<dbReference type="EMBL" id="MAJD01000001">
    <property type="protein sequence ID" value="OBX37684.1"/>
    <property type="molecule type" value="Genomic_DNA"/>
</dbReference>
<organism evidence="4 5">
    <name type="scientific">Halomonas elongata</name>
    <dbReference type="NCBI Taxonomy" id="2746"/>
    <lineage>
        <taxon>Bacteria</taxon>
        <taxon>Pseudomonadati</taxon>
        <taxon>Pseudomonadota</taxon>
        <taxon>Gammaproteobacteria</taxon>
        <taxon>Oceanospirillales</taxon>
        <taxon>Halomonadaceae</taxon>
        <taxon>Halomonas</taxon>
    </lineage>
</organism>
<dbReference type="Proteomes" id="UP000092504">
    <property type="component" value="Unassembled WGS sequence"/>
</dbReference>
<comment type="caution">
    <text evidence="4">The sequence shown here is derived from an EMBL/GenBank/DDBJ whole genome shotgun (WGS) entry which is preliminary data.</text>
</comment>
<gene>
    <name evidence="4" type="primary">hypBA1</name>
    <name evidence="4" type="ORF">A8U91_02062</name>
</gene>
<dbReference type="Pfam" id="PF20736">
    <property type="entry name" value="Glyco_hydro127M"/>
    <property type="match status" value="1"/>
</dbReference>
<dbReference type="InterPro" id="IPR049174">
    <property type="entry name" value="Beta-AFase-like"/>
</dbReference>
<proteinExistence type="predicted"/>
<keyword evidence="4" id="KW-0326">Glycosidase</keyword>
<dbReference type="RefSeq" id="WP_065240980.1">
    <property type="nucleotide sequence ID" value="NZ_JARWBO010000006.1"/>
</dbReference>
<dbReference type="GO" id="GO:0102478">
    <property type="term" value="F:beta-L-arabinofuranosidase activity"/>
    <property type="evidence" value="ECO:0007669"/>
    <property type="project" value="UniProtKB-EC"/>
</dbReference>
<dbReference type="InterPro" id="IPR049046">
    <property type="entry name" value="Beta-AFase-like_GH127_middle"/>
</dbReference>
<accession>A0A1B8P5Z1</accession>
<dbReference type="AlphaFoldDB" id="A0A1B8P5Z1"/>
<protein>
    <submittedName>
        <fullName evidence="4">Non-reducing end beta-L-arabinofuranosidase</fullName>
        <ecNumber evidence="4">3.2.1.185</ecNumber>
    </submittedName>
</protein>
<dbReference type="InterPro" id="IPR049049">
    <property type="entry name" value="Beta-AFase-like_GH127_C"/>
</dbReference>
<evidence type="ECO:0000259" key="3">
    <source>
        <dbReference type="Pfam" id="PF20737"/>
    </source>
</evidence>
<dbReference type="PANTHER" id="PTHR43465">
    <property type="entry name" value="DUF1680 DOMAIN PROTEIN (AFU_ORTHOLOGUE AFUA_1G08910)"/>
    <property type="match status" value="1"/>
</dbReference>
<dbReference type="PANTHER" id="PTHR43465:SF2">
    <property type="entry name" value="DUF1680 DOMAIN PROTEIN (AFU_ORTHOLOGUE AFUA_1G08910)"/>
    <property type="match status" value="1"/>
</dbReference>
<feature type="domain" description="Non-reducing end beta-L-arabinofuranosidase-like GH127 C-terminal" evidence="3">
    <location>
        <begin position="539"/>
        <end position="650"/>
    </location>
</feature>
<dbReference type="PATRIC" id="fig|2746.7.peg.2113"/>
<dbReference type="GO" id="GO:0005975">
    <property type="term" value="P:carbohydrate metabolic process"/>
    <property type="evidence" value="ECO:0007669"/>
    <property type="project" value="InterPro"/>
</dbReference>
<dbReference type="InterPro" id="IPR008928">
    <property type="entry name" value="6-hairpin_glycosidase_sf"/>
</dbReference>
<feature type="domain" description="Non-reducing end beta-L-arabinofuranosidase-like GH127 catalytic" evidence="1">
    <location>
        <begin position="12"/>
        <end position="431"/>
    </location>
</feature>
<dbReference type="Pfam" id="PF20737">
    <property type="entry name" value="Glyco_hydro127C"/>
    <property type="match status" value="1"/>
</dbReference>
<dbReference type="SUPFAM" id="SSF48208">
    <property type="entry name" value="Six-hairpin glycosidases"/>
    <property type="match status" value="1"/>
</dbReference>
<evidence type="ECO:0000259" key="1">
    <source>
        <dbReference type="Pfam" id="PF07944"/>
    </source>
</evidence>
<feature type="domain" description="Non-reducing end beta-L-arabinofuranosidase-like GH127 middle" evidence="2">
    <location>
        <begin position="443"/>
        <end position="537"/>
    </location>
</feature>
<keyword evidence="4" id="KW-0378">Hydrolase</keyword>
<name>A0A1B8P5Z1_HALEL</name>
<evidence type="ECO:0000259" key="2">
    <source>
        <dbReference type="Pfam" id="PF20736"/>
    </source>
</evidence>
<evidence type="ECO:0000313" key="5">
    <source>
        <dbReference type="Proteomes" id="UP000092504"/>
    </source>
</evidence>
<dbReference type="Pfam" id="PF07944">
    <property type="entry name" value="Beta-AFase-like_GH127_cat"/>
    <property type="match status" value="1"/>
</dbReference>
<reference evidence="4 5" key="1">
    <citation type="submission" date="2016-06" db="EMBL/GenBank/DDBJ databases">
        <title>Genome sequence of halotolerant plant growth promoting strain of Halomonas elongata HEK1 isolated from salterns of Rann of Kutch, Gujarat, India.</title>
        <authorList>
            <person name="Gaba S."/>
            <person name="Singh R.N."/>
            <person name="Abrol S."/>
            <person name="Kaushik R."/>
            <person name="Saxena A.K."/>
        </authorList>
    </citation>
    <scope>NUCLEOTIDE SEQUENCE [LARGE SCALE GENOMIC DNA]</scope>
    <source>
        <strain evidence="4 5">HEK1</strain>
    </source>
</reference>
<dbReference type="EC" id="3.2.1.185" evidence="4"/>
<sequence>MSQDQTAGHRGRITDSFWSRYIDLVRDVVVPYQWEVLNDRMPDAAPSHAIDNFRIAAGELQGDYYGMVFQDSDVAKWLEAVAWLLRRQRDETLERQADDTIELIARAQQPDGYLNTYFICNASEERWTNLCECHELYCAGHMIEAAVTYFEATGKRRLLDVVCRFVEHIDSVFGHEPGQIAGYDGHPEIELALMRLYEVTGNQRHLALCRFFVDERGRQPHFYDREWERRGGTHHDFGEGGDGVQPFMLHDKGYSQAHLSVYEQDRAVGHAVRFVYLCTGMAQLARHSGDDALLATCRRLWDNMASRQIYVTGGIGAQAPRESFTSDFDLPNDAIYGETCAAIGVMFLARQMLMMDADRRYADVMERALYNNVLAGMALDGQHFFYVNPLEVDPKVLGDNLVLRHVKPVRQRWFTCACCPPNLARLIASLDRYVVGCMKNRAFVHLYVGGEFELPLDGGTLTLHQESALPWRGDVELTLQAASPVRASLALRIPAWAAGFAVEINGERCDVSAADNGYIELDRQWHDGDRIVLSLEMPIRRVYSHPGVRHNAGRVALQRGPLVYCLEEADNGERLHDIALYRDGRLTTTEGADTLAGMTLIRAEAGRGASDDDSLYRFDRSPVLSDCTATFIPYFAWANRGEGEMRVWVNEVR</sequence>